<evidence type="ECO:0000256" key="1">
    <source>
        <dbReference type="SAM" id="MobiDB-lite"/>
    </source>
</evidence>
<dbReference type="Proteomes" id="UP000237271">
    <property type="component" value="Unassembled WGS sequence"/>
</dbReference>
<proteinExistence type="predicted"/>
<dbReference type="EMBL" id="NCKW01011359">
    <property type="protein sequence ID" value="POM63660.1"/>
    <property type="molecule type" value="Genomic_DNA"/>
</dbReference>
<organism evidence="2 3">
    <name type="scientific">Phytophthora palmivora</name>
    <dbReference type="NCBI Taxonomy" id="4796"/>
    <lineage>
        <taxon>Eukaryota</taxon>
        <taxon>Sar</taxon>
        <taxon>Stramenopiles</taxon>
        <taxon>Oomycota</taxon>
        <taxon>Peronosporomycetes</taxon>
        <taxon>Peronosporales</taxon>
        <taxon>Peronosporaceae</taxon>
        <taxon>Phytophthora</taxon>
    </lineage>
</organism>
<protein>
    <submittedName>
        <fullName evidence="2">Uncharacterized protein</fullName>
    </submittedName>
</protein>
<evidence type="ECO:0000313" key="3">
    <source>
        <dbReference type="Proteomes" id="UP000237271"/>
    </source>
</evidence>
<sequence>MTESVSSADLAAPTEWRRESNRQREVALRLAAEYQLKENVRRAKVRNELLNRVEQQAPLIRDDIITTESVGISDLSVEAPAELAGTPAESTKSLFKEGDQV</sequence>
<dbReference type="AlphaFoldDB" id="A0A2P4XDN5"/>
<reference evidence="2 3" key="1">
    <citation type="journal article" date="2017" name="Genome Biol. Evol.">
        <title>Phytophthora megakarya and P. palmivora, closely related causal agents of cacao black pod rot, underwent increases in genome sizes and gene numbers by different mechanisms.</title>
        <authorList>
            <person name="Ali S.S."/>
            <person name="Shao J."/>
            <person name="Lary D.J."/>
            <person name="Kronmiller B."/>
            <person name="Shen D."/>
            <person name="Strem M.D."/>
            <person name="Amoako-Attah I."/>
            <person name="Akrofi A.Y."/>
            <person name="Begoude B.A."/>
            <person name="Ten Hoopen G.M."/>
            <person name="Coulibaly K."/>
            <person name="Kebe B.I."/>
            <person name="Melnick R.L."/>
            <person name="Guiltinan M.J."/>
            <person name="Tyler B.M."/>
            <person name="Meinhardt L.W."/>
            <person name="Bailey B.A."/>
        </authorList>
    </citation>
    <scope>NUCLEOTIDE SEQUENCE [LARGE SCALE GENOMIC DNA]</scope>
    <source>
        <strain evidence="3">sbr112.9</strain>
    </source>
</reference>
<keyword evidence="3" id="KW-1185">Reference proteome</keyword>
<evidence type="ECO:0000313" key="2">
    <source>
        <dbReference type="EMBL" id="POM63660.1"/>
    </source>
</evidence>
<name>A0A2P4XDN5_9STRA</name>
<comment type="caution">
    <text evidence="2">The sequence shown here is derived from an EMBL/GenBank/DDBJ whole genome shotgun (WGS) entry which is preliminary data.</text>
</comment>
<accession>A0A2P4XDN5</accession>
<gene>
    <name evidence="2" type="ORF">PHPALM_20909</name>
</gene>
<feature type="region of interest" description="Disordered" evidence="1">
    <location>
        <begin position="1"/>
        <end position="22"/>
    </location>
</feature>